<gene>
    <name evidence="1" type="ORF">H0241_23390</name>
</gene>
<dbReference type="Pfam" id="PF11236">
    <property type="entry name" value="DUF3037"/>
    <property type="match status" value="1"/>
</dbReference>
<dbReference type="Proteomes" id="UP000558284">
    <property type="component" value="Unassembled WGS sequence"/>
</dbReference>
<name>A0A838B8W1_9HYPH</name>
<keyword evidence="2" id="KW-1185">Reference proteome</keyword>
<accession>A0A838B8W1</accession>
<dbReference type="AlphaFoldDB" id="A0A838B8W1"/>
<evidence type="ECO:0000313" key="2">
    <source>
        <dbReference type="Proteomes" id="UP000558284"/>
    </source>
</evidence>
<dbReference type="InterPro" id="IPR021398">
    <property type="entry name" value="DUF3037"/>
</dbReference>
<dbReference type="EMBL" id="JACDTY010000013">
    <property type="protein sequence ID" value="MBA1143168.1"/>
    <property type="molecule type" value="Genomic_DNA"/>
</dbReference>
<proteinExistence type="predicted"/>
<protein>
    <submittedName>
        <fullName evidence="1">DUF3037 domain-containing protein</fullName>
    </submittedName>
</protein>
<organism evidence="1 2">
    <name type="scientific">Mesorhizobium neociceri</name>
    <dbReference type="NCBI Taxonomy" id="1307853"/>
    <lineage>
        <taxon>Bacteria</taxon>
        <taxon>Pseudomonadati</taxon>
        <taxon>Pseudomonadota</taxon>
        <taxon>Alphaproteobacteria</taxon>
        <taxon>Hyphomicrobiales</taxon>
        <taxon>Phyllobacteriaceae</taxon>
        <taxon>Mesorhizobium</taxon>
    </lineage>
</organism>
<reference evidence="1 2" key="1">
    <citation type="submission" date="2020-07" db="EMBL/GenBank/DDBJ databases">
        <title>Definition of the novel symbiovar canariense within Mesorhizobium novociceri, a new species of genus Mesorhizobium nodulating Cicer canariense in the Caldera de Taburiente National Park (La Palma, Canary Islands).</title>
        <authorList>
            <person name="Leon-Barrios M."/>
            <person name="Perez-Yepez J."/>
            <person name="Flores-Felix J.D."/>
            <person name="Ramirez-Baena M.H."/>
            <person name="Pulido-Suarez L."/>
            <person name="Igual J.M."/>
            <person name="Velazquez E."/>
            <person name="Peix A."/>
        </authorList>
    </citation>
    <scope>NUCLEOTIDE SEQUENCE [LARGE SCALE GENOMIC DNA]</scope>
    <source>
        <strain evidence="1 2">CCANP35</strain>
    </source>
</reference>
<evidence type="ECO:0000313" key="1">
    <source>
        <dbReference type="EMBL" id="MBA1143168.1"/>
    </source>
</evidence>
<sequence>MMRESQGYYSLVQYSEFPERAEFVNIGVILFASAEPYVLAKFSQRPRRAEKAFNVHLGNHFKFLQESMESRIKLEFGSGWSKERIEQFVALRSGKVRLSPVRSILVKNPVELIEDLFQRLVGDVPNVRRGQRPSTKLAHAFKMCGVDKLLLKPEPVHLPGGVKIEAPFAYQNGSFNLIDAVSLAGDPDKALNRASPHMIEGELLYQETALANRKQLVVIGDEGDSQDSAFLDMVSAQMERHHVRFYTIDQIEPLVRDIRENYAIHH</sequence>
<comment type="caution">
    <text evidence="1">The sequence shown here is derived from an EMBL/GenBank/DDBJ whole genome shotgun (WGS) entry which is preliminary data.</text>
</comment>